<accession>A0A1F4U4R9</accession>
<evidence type="ECO:0000313" key="1">
    <source>
        <dbReference type="EMBL" id="OGC39879.1"/>
    </source>
</evidence>
<sequence length="421" mass="47372">MPKKYEDYLTGKEKYGCALRRILDSQDRGRLAWKNIPTDFMFWTRGPWKEIDTLSQQSPHEREVVQNLHAYLTHEVNHVSPKAIIEESKIGLSNIYTELSAPNLTEEYFPKTSWGSFSEFVRLLDAYTSYFDDIISLGQAFFSTDQELAEFPRLMGLDLPEFLAMHCHAMALRFIGANFAVVSEKEQVPADRNTILWSVGEGLDVLDLPRVLFGVKPVCNIKNAVRTTWLNEANAFPPYEDVRFQDLSLARHLRGQENKKPVAVKIEAIKHTDQVWELRTSDNGHGIIVEKLFGSLVKVAETHPEQIHPELLIAIRQFSHPNPTKRNPFAFNELPYGFFLESAYHLGVSTGGGGLTSGMGLWGSAALAARMGAVIKVGVNPVTGGFYESVFFPMNMSVEHGEIERVANEKIGHYRASDIAA</sequence>
<name>A0A1F4U4R9_UNCSA</name>
<reference evidence="1 2" key="1">
    <citation type="journal article" date="2016" name="Nat. Commun.">
        <title>Thousands of microbial genomes shed light on interconnected biogeochemical processes in an aquifer system.</title>
        <authorList>
            <person name="Anantharaman K."/>
            <person name="Brown C.T."/>
            <person name="Hug L.A."/>
            <person name="Sharon I."/>
            <person name="Castelle C.J."/>
            <person name="Probst A.J."/>
            <person name="Thomas B.C."/>
            <person name="Singh A."/>
            <person name="Wilkins M.J."/>
            <person name="Karaoz U."/>
            <person name="Brodie E.L."/>
            <person name="Williams K.H."/>
            <person name="Hubbard S.S."/>
            <person name="Banfield J.F."/>
        </authorList>
    </citation>
    <scope>NUCLEOTIDE SEQUENCE [LARGE SCALE GENOMIC DNA]</scope>
</reference>
<dbReference type="Proteomes" id="UP000179242">
    <property type="component" value="Unassembled WGS sequence"/>
</dbReference>
<gene>
    <name evidence="1" type="ORF">A2438_05120</name>
</gene>
<organism evidence="1 2">
    <name type="scientific">candidate division WOR-1 bacterium RIFOXYC2_FULL_46_14</name>
    <dbReference type="NCBI Taxonomy" id="1802587"/>
    <lineage>
        <taxon>Bacteria</taxon>
        <taxon>Bacillati</taxon>
        <taxon>Saganbacteria</taxon>
    </lineage>
</organism>
<dbReference type="EMBL" id="MEUJ01000005">
    <property type="protein sequence ID" value="OGC39879.1"/>
    <property type="molecule type" value="Genomic_DNA"/>
</dbReference>
<evidence type="ECO:0000313" key="2">
    <source>
        <dbReference type="Proteomes" id="UP000179242"/>
    </source>
</evidence>
<dbReference type="AlphaFoldDB" id="A0A1F4U4R9"/>
<protein>
    <submittedName>
        <fullName evidence="1">Uncharacterized protein</fullName>
    </submittedName>
</protein>
<comment type="caution">
    <text evidence="1">The sequence shown here is derived from an EMBL/GenBank/DDBJ whole genome shotgun (WGS) entry which is preliminary data.</text>
</comment>
<proteinExistence type="predicted"/>